<dbReference type="Proteomes" id="UP000640583">
    <property type="component" value="Unassembled WGS sequence"/>
</dbReference>
<comment type="caution">
    <text evidence="2">The sequence shown here is derived from an EMBL/GenBank/DDBJ whole genome shotgun (WGS) entry which is preliminary data.</text>
</comment>
<keyword evidence="3" id="KW-1185">Reference proteome</keyword>
<dbReference type="EMBL" id="JADCKQ010000001">
    <property type="protein sequence ID" value="MBI1492019.1"/>
    <property type="molecule type" value="Genomic_DNA"/>
</dbReference>
<organism evidence="2 3">
    <name type="scientific">Halocynthiibacter styelae</name>
    <dbReference type="NCBI Taxonomy" id="2761955"/>
    <lineage>
        <taxon>Bacteria</taxon>
        <taxon>Pseudomonadati</taxon>
        <taxon>Pseudomonadota</taxon>
        <taxon>Alphaproteobacteria</taxon>
        <taxon>Rhodobacterales</taxon>
        <taxon>Paracoccaceae</taxon>
        <taxon>Halocynthiibacter</taxon>
    </lineage>
</organism>
<proteinExistence type="predicted"/>
<sequence length="450" mass="47374">MFGNFLFSLNNKISYGAPSEGGGGGNGGSDTTVIDGVTYSPGDTLPDGSTFLGTIVAGGGGIGNGGEGGDGGSFSGGSSGGAGGSSNPEPSVEIVDIQYVETAIITGGSASISGPVTLLIAEEYIIEHGANLETAYTSQQEIISSLGWADLSSEQIQAKLDFYSEAHIHLEHVALYDDGVSITHARIETALQVTESHLQARTLVQEGHTIAEAMMLANGTTADEFVFTDEAGNYAEADVINSGDVLVSSGIDLTDGLMIIEPNTDRLPSFAIPVQPGIEEYSTDSMFYHDYDSSVSVPLNGYDALRFSHDGLAALEDALIANPTPGDDSAATINGTVNDVGNLTILDGNTNFVSSFVVENPNPNQSDIVVNYTIENEHVLAHGYVGRMIQRYDNTPDDLTDEDYSYSLVTFGEGDAFIQGVIEGPAELVADYEWYQNSYEIFDTANDSLL</sequence>
<dbReference type="AlphaFoldDB" id="A0A8J7ISB5"/>
<feature type="region of interest" description="Disordered" evidence="1">
    <location>
        <begin position="17"/>
        <end position="40"/>
    </location>
</feature>
<protein>
    <submittedName>
        <fullName evidence="2">Uncharacterized protein</fullName>
    </submittedName>
</protein>
<evidence type="ECO:0000313" key="3">
    <source>
        <dbReference type="Proteomes" id="UP000640583"/>
    </source>
</evidence>
<reference evidence="2" key="1">
    <citation type="submission" date="2020-10" db="EMBL/GenBank/DDBJ databases">
        <title>Paenihalocynthiibacter styelae gen. nov., sp. nov., isolated from stalked sea squirt Styela clava.</title>
        <authorList>
            <person name="Kim Y.-O."/>
            <person name="Yoon J.-H."/>
        </authorList>
    </citation>
    <scope>NUCLEOTIDE SEQUENCE</scope>
    <source>
        <strain evidence="2">MYP1-1</strain>
    </source>
</reference>
<evidence type="ECO:0000313" key="2">
    <source>
        <dbReference type="EMBL" id="MBI1492019.1"/>
    </source>
</evidence>
<accession>A0A8J7ISB5</accession>
<feature type="compositionally biased region" description="Gly residues" evidence="1">
    <location>
        <begin position="62"/>
        <end position="84"/>
    </location>
</feature>
<evidence type="ECO:0000256" key="1">
    <source>
        <dbReference type="SAM" id="MobiDB-lite"/>
    </source>
</evidence>
<feature type="region of interest" description="Disordered" evidence="1">
    <location>
        <begin position="62"/>
        <end position="90"/>
    </location>
</feature>
<feature type="compositionally biased region" description="Gly residues" evidence="1">
    <location>
        <begin position="19"/>
        <end position="28"/>
    </location>
</feature>
<gene>
    <name evidence="2" type="ORF">H1D41_00040</name>
</gene>
<dbReference type="RefSeq" id="WP_228846990.1">
    <property type="nucleotide sequence ID" value="NZ_JADCKQ010000001.1"/>
</dbReference>
<name>A0A8J7ISB5_9RHOB</name>